<dbReference type="Pfam" id="PF01266">
    <property type="entry name" value="DAO"/>
    <property type="match status" value="1"/>
</dbReference>
<dbReference type="EMBL" id="CP073720">
    <property type="protein sequence ID" value="UWP82888.1"/>
    <property type="molecule type" value="Genomic_DNA"/>
</dbReference>
<evidence type="ECO:0000256" key="4">
    <source>
        <dbReference type="ARBA" id="ARBA00022827"/>
    </source>
</evidence>
<evidence type="ECO:0000256" key="5">
    <source>
        <dbReference type="ARBA" id="ARBA00023002"/>
    </source>
</evidence>
<comment type="similarity">
    <text evidence="2">Belongs to the DAMOX/DASOX family.</text>
</comment>
<proteinExistence type="inferred from homology"/>
<dbReference type="EC" id="1.4.3.3" evidence="6"/>
<evidence type="ECO:0000259" key="9">
    <source>
        <dbReference type="Pfam" id="PF01266"/>
    </source>
</evidence>
<evidence type="ECO:0000256" key="2">
    <source>
        <dbReference type="ARBA" id="ARBA00006730"/>
    </source>
</evidence>
<dbReference type="PIRSF" id="PIRSF000189">
    <property type="entry name" value="D-aa_oxidase"/>
    <property type="match status" value="1"/>
</dbReference>
<keyword evidence="5" id="KW-0560">Oxidoreductase</keyword>
<dbReference type="Gene3D" id="3.30.9.10">
    <property type="entry name" value="D-Amino Acid Oxidase, subunit A, domain 2"/>
    <property type="match status" value="1"/>
</dbReference>
<dbReference type="InterPro" id="IPR006181">
    <property type="entry name" value="D-amino_acid_oxidase_CS"/>
</dbReference>
<dbReference type="SUPFAM" id="SSF51971">
    <property type="entry name" value="Nucleotide-binding domain"/>
    <property type="match status" value="1"/>
</dbReference>
<comment type="cofactor">
    <cofactor evidence="1">
        <name>FAD</name>
        <dbReference type="ChEBI" id="CHEBI:57692"/>
    </cofactor>
</comment>
<feature type="domain" description="FAD dependent oxidoreductase" evidence="9">
    <location>
        <begin position="7"/>
        <end position="311"/>
    </location>
</feature>
<keyword evidence="4" id="KW-0274">FAD</keyword>
<evidence type="ECO:0000256" key="7">
    <source>
        <dbReference type="ARBA" id="ARBA00039751"/>
    </source>
</evidence>
<evidence type="ECO:0000256" key="3">
    <source>
        <dbReference type="ARBA" id="ARBA00022630"/>
    </source>
</evidence>
<sequence>MHTGRGVVVVGAGVSGLTTAICLAEAGYQVRMVAEEVDLSTTSCAAGAIWGPYLSQDERVLSWSDETRQILLDLAADVASTGVRSVHGLEAARVPTTPPAWASPLPGYRTATPDELPAGFSNGWWYSAPLVDMPVYLRYLRGRLDATGTPVEQRTIDAFPQAAAPDEIVVNCTGAGAGKLTGDASIVPTRGQLAVVENPGIDEFFCEHDESRLPIYYLPHGAQLVLGGSIEPGSWDREPDADVARQIVAQCATIEPRVAGAKVLDHRVGIRPNRPTVRLEHERLGALDVIHNYGHGGAGVTVSWGCALAVTRIVATLRGL</sequence>
<evidence type="ECO:0000256" key="8">
    <source>
        <dbReference type="ARBA" id="ARBA00049547"/>
    </source>
</evidence>
<dbReference type="SUPFAM" id="SSF54373">
    <property type="entry name" value="FAD-linked reductases, C-terminal domain"/>
    <property type="match status" value="1"/>
</dbReference>
<reference evidence="10" key="2">
    <citation type="submission" date="2022-09" db="EMBL/GenBank/DDBJ databases">
        <title>Biosynthetic gene clusters of Dactylosporangioum fulvum.</title>
        <authorList>
            <person name="Caradec T."/>
        </authorList>
    </citation>
    <scope>NUCLEOTIDE SEQUENCE</scope>
    <source>
        <strain evidence="10">NRRL B-16292</strain>
    </source>
</reference>
<protein>
    <recommendedName>
        <fullName evidence="7">D-amino-acid oxidase</fullName>
        <ecNumber evidence="6">1.4.3.3</ecNumber>
    </recommendedName>
</protein>
<accession>A0ABY5W2D8</accession>
<name>A0ABY5W2D8_9ACTN</name>
<dbReference type="PROSITE" id="PS00677">
    <property type="entry name" value="DAO"/>
    <property type="match status" value="1"/>
</dbReference>
<dbReference type="PANTHER" id="PTHR11530">
    <property type="entry name" value="D-AMINO ACID OXIDASE"/>
    <property type="match status" value="1"/>
</dbReference>
<dbReference type="PANTHER" id="PTHR11530:SF11">
    <property type="entry name" value="D-ASPARTATE OXIDASE"/>
    <property type="match status" value="1"/>
</dbReference>
<dbReference type="Gene3D" id="3.40.50.720">
    <property type="entry name" value="NAD(P)-binding Rossmann-like Domain"/>
    <property type="match status" value="1"/>
</dbReference>
<dbReference type="InterPro" id="IPR023209">
    <property type="entry name" value="DAO"/>
</dbReference>
<reference evidence="10" key="1">
    <citation type="submission" date="2021-04" db="EMBL/GenBank/DDBJ databases">
        <authorList>
            <person name="Hartkoorn R.C."/>
            <person name="Beaudoing E."/>
            <person name="Hot D."/>
        </authorList>
    </citation>
    <scope>NUCLEOTIDE SEQUENCE</scope>
    <source>
        <strain evidence="10">NRRL B-16292</strain>
    </source>
</reference>
<keyword evidence="11" id="KW-1185">Reference proteome</keyword>
<organism evidence="10 11">
    <name type="scientific">Dactylosporangium fulvum</name>
    <dbReference type="NCBI Taxonomy" id="53359"/>
    <lineage>
        <taxon>Bacteria</taxon>
        <taxon>Bacillati</taxon>
        <taxon>Actinomycetota</taxon>
        <taxon>Actinomycetes</taxon>
        <taxon>Micromonosporales</taxon>
        <taxon>Micromonosporaceae</taxon>
        <taxon>Dactylosporangium</taxon>
    </lineage>
</organism>
<evidence type="ECO:0000256" key="1">
    <source>
        <dbReference type="ARBA" id="ARBA00001974"/>
    </source>
</evidence>
<dbReference type="InterPro" id="IPR006076">
    <property type="entry name" value="FAD-dep_OxRdtase"/>
</dbReference>
<comment type="catalytic activity">
    <reaction evidence="8">
        <text>a D-alpha-amino acid + O2 + H2O = a 2-oxocarboxylate + H2O2 + NH4(+)</text>
        <dbReference type="Rhea" id="RHEA:21816"/>
        <dbReference type="ChEBI" id="CHEBI:15377"/>
        <dbReference type="ChEBI" id="CHEBI:15379"/>
        <dbReference type="ChEBI" id="CHEBI:16240"/>
        <dbReference type="ChEBI" id="CHEBI:28938"/>
        <dbReference type="ChEBI" id="CHEBI:35179"/>
        <dbReference type="ChEBI" id="CHEBI:59871"/>
        <dbReference type="EC" id="1.4.3.3"/>
    </reaction>
    <physiologicalReaction direction="left-to-right" evidence="8">
        <dbReference type="Rhea" id="RHEA:21817"/>
    </physiologicalReaction>
</comment>
<keyword evidence="3" id="KW-0285">Flavoprotein</keyword>
<evidence type="ECO:0000313" key="11">
    <source>
        <dbReference type="Proteomes" id="UP001059617"/>
    </source>
</evidence>
<dbReference type="Proteomes" id="UP001059617">
    <property type="component" value="Chromosome"/>
</dbReference>
<gene>
    <name evidence="10" type="ORF">Dfulv_00805</name>
</gene>
<evidence type="ECO:0000256" key="6">
    <source>
        <dbReference type="ARBA" id="ARBA00039101"/>
    </source>
</evidence>
<evidence type="ECO:0000313" key="10">
    <source>
        <dbReference type="EMBL" id="UWP82888.1"/>
    </source>
</evidence>